<organism evidence="1 2">
    <name type="scientific">Rhododendron molle</name>
    <name type="common">Chinese azalea</name>
    <name type="synonym">Azalea mollis</name>
    <dbReference type="NCBI Taxonomy" id="49168"/>
    <lineage>
        <taxon>Eukaryota</taxon>
        <taxon>Viridiplantae</taxon>
        <taxon>Streptophyta</taxon>
        <taxon>Embryophyta</taxon>
        <taxon>Tracheophyta</taxon>
        <taxon>Spermatophyta</taxon>
        <taxon>Magnoliopsida</taxon>
        <taxon>eudicotyledons</taxon>
        <taxon>Gunneridae</taxon>
        <taxon>Pentapetalae</taxon>
        <taxon>asterids</taxon>
        <taxon>Ericales</taxon>
        <taxon>Ericaceae</taxon>
        <taxon>Ericoideae</taxon>
        <taxon>Rhodoreae</taxon>
        <taxon>Rhododendron</taxon>
    </lineage>
</organism>
<dbReference type="EMBL" id="CM046396">
    <property type="protein sequence ID" value="KAI8539754.1"/>
    <property type="molecule type" value="Genomic_DNA"/>
</dbReference>
<accession>A0ACC0MGS0</accession>
<evidence type="ECO:0000313" key="2">
    <source>
        <dbReference type="Proteomes" id="UP001062846"/>
    </source>
</evidence>
<reference evidence="1" key="1">
    <citation type="submission" date="2022-02" db="EMBL/GenBank/DDBJ databases">
        <title>Plant Genome Project.</title>
        <authorList>
            <person name="Zhang R.-G."/>
        </authorList>
    </citation>
    <scope>NUCLEOTIDE SEQUENCE</scope>
    <source>
        <strain evidence="1">AT1</strain>
    </source>
</reference>
<proteinExistence type="predicted"/>
<name>A0ACC0MGS0_RHOML</name>
<keyword evidence="2" id="KW-1185">Reference proteome</keyword>
<sequence>MSDVAERLPCSLHQHFPANRSGTWILLKHGLKAWPIEIVDHEFRKGWDVFHRAHMLQADHKLILACERKWIFHTVIFDERGWELVFDWSGPNGRWHDLPPPSACLPSLVIAHNAAVKFLYFHVYGPELRNEFETHLKHIFKMLVLEQMVIRMAARTWTISIQGLHLNIDAFNKFAASLNSQFLNHIMVVMLPTVEFCVIVFDGRYDSERIYTWFSPVIQPLLSGFCSSMC</sequence>
<comment type="caution">
    <text evidence="1">The sequence shown here is derived from an EMBL/GenBank/DDBJ whole genome shotgun (WGS) entry which is preliminary data.</text>
</comment>
<protein>
    <submittedName>
        <fullName evidence="1">Uncharacterized protein</fullName>
    </submittedName>
</protein>
<dbReference type="Proteomes" id="UP001062846">
    <property type="component" value="Chromosome 9"/>
</dbReference>
<gene>
    <name evidence="1" type="ORF">RHMOL_Rhmol09G0207500</name>
</gene>
<evidence type="ECO:0000313" key="1">
    <source>
        <dbReference type="EMBL" id="KAI8539754.1"/>
    </source>
</evidence>